<comment type="caution">
    <text evidence="6">The sequence shown here is derived from an EMBL/GenBank/DDBJ whole genome shotgun (WGS) entry which is preliminary data.</text>
</comment>
<sequence length="184" mass="20657">MAPEERRKHLIDVTLQLLREHGREVTTKQIAEAAGVAEGTIFRVVESKEELVDLAIDRAFEPGAIVERILEIDPDLPLADRLLTLVAILQQRWRATFWLMQRVGLVRPPRHDEARADDARAQLLALIVGVIAPDAARLAVSPEQFAHRLRLLTFAGTHPHISDGHLLTPEEIVETLLHGLQRNP</sequence>
<dbReference type="PANTHER" id="PTHR30055">
    <property type="entry name" value="HTH-TYPE TRANSCRIPTIONAL REGULATOR RUTR"/>
    <property type="match status" value="1"/>
</dbReference>
<reference evidence="7" key="1">
    <citation type="journal article" date="2019" name="Int. J. Syst. Evol. Microbiol.">
        <title>The Global Catalogue of Microorganisms (GCM) 10K type strain sequencing project: providing services to taxonomists for standard genome sequencing and annotation.</title>
        <authorList>
            <consortium name="The Broad Institute Genomics Platform"/>
            <consortium name="The Broad Institute Genome Sequencing Center for Infectious Disease"/>
            <person name="Wu L."/>
            <person name="Ma J."/>
        </authorList>
    </citation>
    <scope>NUCLEOTIDE SEQUENCE [LARGE SCALE GENOMIC DNA]</scope>
    <source>
        <strain evidence="7">JCM 16703</strain>
    </source>
</reference>
<dbReference type="SUPFAM" id="SSF46689">
    <property type="entry name" value="Homeodomain-like"/>
    <property type="match status" value="1"/>
</dbReference>
<dbReference type="Pfam" id="PF00440">
    <property type="entry name" value="TetR_N"/>
    <property type="match status" value="1"/>
</dbReference>
<proteinExistence type="predicted"/>
<name>A0ABP7XN13_9ACTN</name>
<keyword evidence="3" id="KW-0804">Transcription</keyword>
<dbReference type="InterPro" id="IPR009057">
    <property type="entry name" value="Homeodomain-like_sf"/>
</dbReference>
<feature type="domain" description="HTH tetR-type" evidence="5">
    <location>
        <begin position="4"/>
        <end position="63"/>
    </location>
</feature>
<evidence type="ECO:0000256" key="1">
    <source>
        <dbReference type="ARBA" id="ARBA00023015"/>
    </source>
</evidence>
<keyword evidence="7" id="KW-1185">Reference proteome</keyword>
<accession>A0ABP7XN13</accession>
<dbReference type="Proteomes" id="UP001501495">
    <property type="component" value="Unassembled WGS sequence"/>
</dbReference>
<dbReference type="InterPro" id="IPR050109">
    <property type="entry name" value="HTH-type_TetR-like_transc_reg"/>
</dbReference>
<keyword evidence="1" id="KW-0805">Transcription regulation</keyword>
<feature type="DNA-binding region" description="H-T-H motif" evidence="4">
    <location>
        <begin position="26"/>
        <end position="45"/>
    </location>
</feature>
<evidence type="ECO:0000256" key="2">
    <source>
        <dbReference type="ARBA" id="ARBA00023125"/>
    </source>
</evidence>
<keyword evidence="2 4" id="KW-0238">DNA-binding</keyword>
<dbReference type="EMBL" id="BAAAZH010000021">
    <property type="protein sequence ID" value="GAA4122516.1"/>
    <property type="molecule type" value="Genomic_DNA"/>
</dbReference>
<dbReference type="InterPro" id="IPR001647">
    <property type="entry name" value="HTH_TetR"/>
</dbReference>
<evidence type="ECO:0000313" key="7">
    <source>
        <dbReference type="Proteomes" id="UP001501495"/>
    </source>
</evidence>
<dbReference type="PANTHER" id="PTHR30055:SF234">
    <property type="entry name" value="HTH-TYPE TRANSCRIPTIONAL REGULATOR BETI"/>
    <property type="match status" value="1"/>
</dbReference>
<evidence type="ECO:0000259" key="5">
    <source>
        <dbReference type="PROSITE" id="PS50977"/>
    </source>
</evidence>
<gene>
    <name evidence="6" type="ORF">GCM10022215_28390</name>
</gene>
<dbReference type="Gene3D" id="1.10.357.10">
    <property type="entry name" value="Tetracycline Repressor, domain 2"/>
    <property type="match status" value="1"/>
</dbReference>
<organism evidence="6 7">
    <name type="scientific">Nocardioides fonticola</name>
    <dbReference type="NCBI Taxonomy" id="450363"/>
    <lineage>
        <taxon>Bacteria</taxon>
        <taxon>Bacillati</taxon>
        <taxon>Actinomycetota</taxon>
        <taxon>Actinomycetes</taxon>
        <taxon>Propionibacteriales</taxon>
        <taxon>Nocardioidaceae</taxon>
        <taxon>Nocardioides</taxon>
    </lineage>
</organism>
<dbReference type="PROSITE" id="PS50977">
    <property type="entry name" value="HTH_TETR_2"/>
    <property type="match status" value="1"/>
</dbReference>
<protein>
    <submittedName>
        <fullName evidence="6">TetR/AcrR family transcriptional regulator</fullName>
    </submittedName>
</protein>
<evidence type="ECO:0000256" key="3">
    <source>
        <dbReference type="ARBA" id="ARBA00023163"/>
    </source>
</evidence>
<evidence type="ECO:0000313" key="6">
    <source>
        <dbReference type="EMBL" id="GAA4122516.1"/>
    </source>
</evidence>
<evidence type="ECO:0000256" key="4">
    <source>
        <dbReference type="PROSITE-ProRule" id="PRU00335"/>
    </source>
</evidence>
<dbReference type="PRINTS" id="PR00455">
    <property type="entry name" value="HTHTETR"/>
</dbReference>